<evidence type="ECO:0000256" key="2">
    <source>
        <dbReference type="ARBA" id="ARBA00022692"/>
    </source>
</evidence>
<keyword evidence="4 5" id="KW-0472">Membrane</keyword>
<keyword evidence="2 5" id="KW-0812">Transmembrane</keyword>
<dbReference type="EMBL" id="FOQO01000003">
    <property type="protein sequence ID" value="SFI37765.1"/>
    <property type="molecule type" value="Genomic_DNA"/>
</dbReference>
<accession>A0A1I3HPV4</accession>
<dbReference type="Pfam" id="PF04193">
    <property type="entry name" value="PQ-loop"/>
    <property type="match status" value="1"/>
</dbReference>
<proteinExistence type="predicted"/>
<keyword evidence="3 5" id="KW-1133">Transmembrane helix</keyword>
<organism evidence="6 7">
    <name type="scientific">Parapedobacter indicus</name>
    <dbReference type="NCBI Taxonomy" id="1477437"/>
    <lineage>
        <taxon>Bacteria</taxon>
        <taxon>Pseudomonadati</taxon>
        <taxon>Bacteroidota</taxon>
        <taxon>Sphingobacteriia</taxon>
        <taxon>Sphingobacteriales</taxon>
        <taxon>Sphingobacteriaceae</taxon>
        <taxon>Parapedobacter</taxon>
    </lineage>
</organism>
<dbReference type="InterPro" id="IPR006603">
    <property type="entry name" value="PQ-loop_rpt"/>
</dbReference>
<dbReference type="AlphaFoldDB" id="A0A1I3HPV4"/>
<dbReference type="GO" id="GO:0051119">
    <property type="term" value="F:sugar transmembrane transporter activity"/>
    <property type="evidence" value="ECO:0007669"/>
    <property type="project" value="InterPro"/>
</dbReference>
<feature type="transmembrane region" description="Helical" evidence="5">
    <location>
        <begin position="38"/>
        <end position="59"/>
    </location>
</feature>
<name>A0A1I3HPV4_9SPHI</name>
<evidence type="ECO:0000256" key="5">
    <source>
        <dbReference type="SAM" id="Phobius"/>
    </source>
</evidence>
<feature type="transmembrane region" description="Helical" evidence="5">
    <location>
        <begin position="6"/>
        <end position="26"/>
    </location>
</feature>
<dbReference type="GO" id="GO:0016020">
    <property type="term" value="C:membrane"/>
    <property type="evidence" value="ECO:0007669"/>
    <property type="project" value="UniProtKB-SubCell"/>
</dbReference>
<dbReference type="NCBIfam" id="NF037968">
    <property type="entry name" value="SemiSWEET_2"/>
    <property type="match status" value="1"/>
</dbReference>
<protein>
    <submittedName>
        <fullName evidence="6">MtN3 and saliva related transmembrane protein</fullName>
    </submittedName>
</protein>
<dbReference type="Gene3D" id="1.20.1280.290">
    <property type="match status" value="1"/>
</dbReference>
<evidence type="ECO:0000256" key="4">
    <source>
        <dbReference type="ARBA" id="ARBA00023136"/>
    </source>
</evidence>
<gene>
    <name evidence="6" type="ORF">SAMN05444682_103449</name>
</gene>
<reference evidence="6 7" key="1">
    <citation type="submission" date="2016-10" db="EMBL/GenBank/DDBJ databases">
        <authorList>
            <person name="de Groot N.N."/>
        </authorList>
    </citation>
    <scope>NUCLEOTIDE SEQUENCE [LARGE SCALE GENOMIC DNA]</scope>
    <source>
        <strain evidence="6 7">RK1</strain>
    </source>
</reference>
<comment type="subcellular location">
    <subcellularLocation>
        <location evidence="1">Membrane</location>
        <topology evidence="1">Multi-pass membrane protein</topology>
    </subcellularLocation>
</comment>
<dbReference type="RefSeq" id="WP_262509816.1">
    <property type="nucleotide sequence ID" value="NZ_FOQO01000003.1"/>
</dbReference>
<dbReference type="InterPro" id="IPR047662">
    <property type="entry name" value="SemiSWEET"/>
</dbReference>
<dbReference type="STRING" id="1477437.SAMN05444682_103449"/>
<keyword evidence="7" id="KW-1185">Reference proteome</keyword>
<feature type="transmembrane region" description="Helical" evidence="5">
    <location>
        <begin position="65"/>
        <end position="86"/>
    </location>
</feature>
<evidence type="ECO:0000313" key="7">
    <source>
        <dbReference type="Proteomes" id="UP000198670"/>
    </source>
</evidence>
<evidence type="ECO:0000256" key="3">
    <source>
        <dbReference type="ARBA" id="ARBA00022989"/>
    </source>
</evidence>
<evidence type="ECO:0000313" key="6">
    <source>
        <dbReference type="EMBL" id="SFI37765.1"/>
    </source>
</evidence>
<dbReference type="Proteomes" id="UP000198670">
    <property type="component" value="Unassembled WGS sequence"/>
</dbReference>
<sequence>MELFTYENIIGIAAGICTSIAMLPQLIKVIKTKETADLSVTMIGVLIVGVSLWVYYGFLQNEVPIILSNSFSVVVNLTLLICWFLFRKKS</sequence>
<evidence type="ECO:0000256" key="1">
    <source>
        <dbReference type="ARBA" id="ARBA00004141"/>
    </source>
</evidence>